<evidence type="ECO:0000256" key="2">
    <source>
        <dbReference type="SAM" id="SignalP"/>
    </source>
</evidence>
<sequence length="248" mass="27734">MKKQLTTAVLLTSLFLSAPAFAGTFNLVTAPFKPFTNPDHEKGGFLVEVARQALKLRGHEMTITYRPWARALAEASQGKYDGLLSAFYNDERAKSFHFSAPLNTTKMVFVGLKEQFKSKQYSSLNELSPYLIGVGRKWAYSKEFESHTGLTKVTVNDEPKGIQLLFHKRIELFAVNVDQYHSAITKLDQFNVNQSVILEPAISTNDQHIAASRVLPNSEKFLSEFNTGLAALKANGGYNKIRNGFFGF</sequence>
<dbReference type="RefSeq" id="WP_069186453.1">
    <property type="nucleotide sequence ID" value="NZ_FLYE01000004.1"/>
</dbReference>
<dbReference type="Proteomes" id="UP000231658">
    <property type="component" value="Unassembled WGS sequence"/>
</dbReference>
<dbReference type="AlphaFoldDB" id="A0A1C3RES5"/>
<protein>
    <submittedName>
        <fullName evidence="4">Putative ABC transporter, periplasmic amino acid-binding protein</fullName>
    </submittedName>
</protein>
<keyword evidence="5" id="KW-1185">Reference proteome</keyword>
<evidence type="ECO:0000313" key="5">
    <source>
        <dbReference type="Proteomes" id="UP000231658"/>
    </source>
</evidence>
<name>A0A1C3RES5_9PROT</name>
<dbReference type="STRING" id="1867952.MTBPR1_120054"/>
<dbReference type="EMBL" id="FLYE01000004">
    <property type="protein sequence ID" value="SCA55748.1"/>
    <property type="molecule type" value="Genomic_DNA"/>
</dbReference>
<feature type="domain" description="Solute-binding protein family 3/N-terminal" evidence="3">
    <location>
        <begin position="30"/>
        <end position="247"/>
    </location>
</feature>
<dbReference type="PANTHER" id="PTHR35936">
    <property type="entry name" value="MEMBRANE-BOUND LYTIC MUREIN TRANSGLYCOSYLASE F"/>
    <property type="match status" value="1"/>
</dbReference>
<dbReference type="SUPFAM" id="SSF53850">
    <property type="entry name" value="Periplasmic binding protein-like II"/>
    <property type="match status" value="1"/>
</dbReference>
<dbReference type="OrthoDB" id="9791339at2"/>
<dbReference type="InterPro" id="IPR001638">
    <property type="entry name" value="Solute-binding_3/MltF_N"/>
</dbReference>
<dbReference type="Gene3D" id="3.40.190.10">
    <property type="entry name" value="Periplasmic binding protein-like II"/>
    <property type="match status" value="2"/>
</dbReference>
<dbReference type="Pfam" id="PF00497">
    <property type="entry name" value="SBP_bac_3"/>
    <property type="match status" value="1"/>
</dbReference>
<feature type="signal peptide" evidence="2">
    <location>
        <begin position="1"/>
        <end position="22"/>
    </location>
</feature>
<reference evidence="4 5" key="1">
    <citation type="submission" date="2016-07" db="EMBL/GenBank/DDBJ databases">
        <authorList>
            <person name="Lefevre C.T."/>
        </authorList>
    </citation>
    <scope>NUCLEOTIDE SEQUENCE [LARGE SCALE GENOMIC DNA]</scope>
    <source>
        <strain evidence="4">PR1</strain>
    </source>
</reference>
<dbReference type="PANTHER" id="PTHR35936:SF25">
    <property type="entry name" value="ABC TRANSPORTER SUBSTRATE-BINDING PROTEIN"/>
    <property type="match status" value="1"/>
</dbReference>
<keyword evidence="1 2" id="KW-0732">Signal</keyword>
<evidence type="ECO:0000313" key="4">
    <source>
        <dbReference type="EMBL" id="SCA55748.1"/>
    </source>
</evidence>
<evidence type="ECO:0000256" key="1">
    <source>
        <dbReference type="ARBA" id="ARBA00022729"/>
    </source>
</evidence>
<accession>A0A1C3RES5</accession>
<gene>
    <name evidence="4" type="ORF">MTBPR1_120054</name>
</gene>
<proteinExistence type="predicted"/>
<organism evidence="4 5">
    <name type="scientific">Candidatus Terasakiella magnetica</name>
    <dbReference type="NCBI Taxonomy" id="1867952"/>
    <lineage>
        <taxon>Bacteria</taxon>
        <taxon>Pseudomonadati</taxon>
        <taxon>Pseudomonadota</taxon>
        <taxon>Alphaproteobacteria</taxon>
        <taxon>Rhodospirillales</taxon>
        <taxon>Terasakiellaceae</taxon>
        <taxon>Terasakiella</taxon>
    </lineage>
</organism>
<feature type="chain" id="PRO_5008680675" evidence="2">
    <location>
        <begin position="23"/>
        <end position="248"/>
    </location>
</feature>
<evidence type="ECO:0000259" key="3">
    <source>
        <dbReference type="Pfam" id="PF00497"/>
    </source>
</evidence>